<dbReference type="Proteomes" id="UP001234202">
    <property type="component" value="Unassembled WGS sequence"/>
</dbReference>
<accession>A0ACC2XDF6</accession>
<protein>
    <submittedName>
        <fullName evidence="1">Uncharacterized protein</fullName>
    </submittedName>
</protein>
<gene>
    <name evidence="1" type="ORF">QFC24_004749</name>
</gene>
<reference evidence="1" key="1">
    <citation type="submission" date="2023-04" db="EMBL/GenBank/DDBJ databases">
        <title>Draft Genome sequencing of Naganishia species isolated from polar environments using Oxford Nanopore Technology.</title>
        <authorList>
            <person name="Leo P."/>
            <person name="Venkateswaran K."/>
        </authorList>
    </citation>
    <scope>NUCLEOTIDE SEQUENCE</scope>
    <source>
        <strain evidence="1">DBVPG 5303</strain>
    </source>
</reference>
<proteinExistence type="predicted"/>
<dbReference type="EMBL" id="JASBWV010000017">
    <property type="protein sequence ID" value="KAJ9121411.1"/>
    <property type="molecule type" value="Genomic_DNA"/>
</dbReference>
<keyword evidence="2" id="KW-1185">Reference proteome</keyword>
<name>A0ACC2XDF6_9TREE</name>
<comment type="caution">
    <text evidence="1">The sequence shown here is derived from an EMBL/GenBank/DDBJ whole genome shotgun (WGS) entry which is preliminary data.</text>
</comment>
<evidence type="ECO:0000313" key="1">
    <source>
        <dbReference type="EMBL" id="KAJ9121411.1"/>
    </source>
</evidence>
<sequence length="1588" mass="172236">MEQLRSTGTPFALTIPPLPPSSVRSSRSRKSTTPHAKRVDSVVNDENTPLPVTKAANQKGNKSARTPASMKRTLVPAGDQTIFAPSLLENADESLLMDQHLPTYKDLWSGAEQDGEDDFGSFVMDSPQTLVVTVLDGSVRSKGGKGQHRKSILGESTMNNTLINMHPIANVHEKSSSQLASRYKPTPKPDTSSRRRSTLFAKIQTNDAGNAQETWKSHGQDMLVPLYAPSSPLAMGMESTPFEVQKSRFHRAADVTEKTNRVWQNIGAFDAEDLHSDEELDIAEKEVPEGDSRPLGSQAVASQSSAAFASQTVPELPLSPVASTARPSKAIDGVKSRADVLSQMVSVPGSPASHKVASKKRASSQRPDGGNTPARSGSPTVASPRPSPNPRVKKAARKSTRKSSAPRVAETVAPSSPVVPLAVVTRVDRMSVGHGTQRPNPVRPKSSGRSRRASVPPSQHFKKNPQSSSAERRLSVSQKPAGKARRLSGRKSTGGISASQPSLGSVRRARHSLPASKAPLGKTPPNGKRRPRQSLAPLELVERVGLLDIPVRPASPTEDPLLLIPSARRSTGSSRKSARSPAMMSEGRLTNSPGDKTISDAKIAEDNVDARKEITDDQVMDQVAEAPKHLPDIGATDYALESLDFVAPLSPGTQTLTSGLVQPRALGSSPWIAANLSIFSPAAMQSSPVQHSLIRWRIASPPMQPEGQAIVNVASTADVSQPEVEEMQQSQPVSKTQVDVGHANSDHLQLEEGSSMTAVAVREGDEQEYGDTEVNYMLDAEYRNFERDDSPLSSHDGEMGTGEDAEQVIVETAETVQSSTDHPDDSQESQSNDDQEKENHDIYDVPKLPLEDAPTSPTFDTRLVPLASPSHDAVVSIRKPTPKKTKKNGRICLRLPLNPIIVKLEPEGEYSGEGEVAVESHSGESTVLEHVIHADASEASESEGGNGDSLQEQEEQGEEQEEPRNTEKEEDNVPASPRPSAAVFSSQVELSNTESQPTTDSSAPTLPDTTPTDSTIAPQLNESSLVERLDSVVTSIHDANTVVPSRLQEPTVTAILVAESPFSSASPFATVSALKTVTASATSAKQVFRESVSSVSVSSEDPRAAARAAALLKLHHRYLNEGPMNKPPTTSESEPSKRNTRISPSKRRISQYFHSAEEASSLTLPELLQEAELELVDTSALDEQLPSVPTSQGSSTVYSPFPMPGSWSAIGRSLNTPRYLQKGRINFSQWSTEDWKDLERCYKRVHKERLKTRDRNKESWGLENSTEVVNRLCKLKGVLSADLREEWASETIRLRINTLHRKRKDKDESATDQVITDRAQSRSPKRQKATDSSFVERSADGAVVPTSKRFMHLLSRGWRTVLQLVEPPKTAHSAEPNPCQHETPVNSSKHSQDVASPALQESTTAAITTEPMRKDTRSVTIQGAVHVTYPAPSTPLDIAHPAPLTNQQLSEARRSLKPRGSVLARAELLNSALKSTPTTPGIDFQPMRRTSSTSSHRPRVIPDASSSRPVLSLPRRSLISQEASPSVRNMIQSFEKSFEADESTSFERDASPIVKELHRLSSRRSVSGRSSLRETLERSIGGAEKYAS</sequence>
<organism evidence="1 2">
    <name type="scientific">Naganishia onofrii</name>
    <dbReference type="NCBI Taxonomy" id="1851511"/>
    <lineage>
        <taxon>Eukaryota</taxon>
        <taxon>Fungi</taxon>
        <taxon>Dikarya</taxon>
        <taxon>Basidiomycota</taxon>
        <taxon>Agaricomycotina</taxon>
        <taxon>Tremellomycetes</taxon>
        <taxon>Filobasidiales</taxon>
        <taxon>Filobasidiaceae</taxon>
        <taxon>Naganishia</taxon>
    </lineage>
</organism>
<evidence type="ECO:0000313" key="2">
    <source>
        <dbReference type="Proteomes" id="UP001234202"/>
    </source>
</evidence>